<feature type="compositionally biased region" description="Acidic residues" evidence="1">
    <location>
        <begin position="93"/>
        <end position="103"/>
    </location>
</feature>
<evidence type="ECO:0000313" key="2">
    <source>
        <dbReference type="EMBL" id="KAL2913307.1"/>
    </source>
</evidence>
<accession>A0ABR4N1B8</accession>
<comment type="caution">
    <text evidence="2">The sequence shown here is derived from an EMBL/GenBank/DDBJ whole genome shotgun (WGS) entry which is preliminary data.</text>
</comment>
<protein>
    <submittedName>
        <fullName evidence="2">Uncharacterized protein</fullName>
    </submittedName>
</protein>
<name>A0ABR4N1B8_9FUNG</name>
<dbReference type="Proteomes" id="UP001527925">
    <property type="component" value="Unassembled WGS sequence"/>
</dbReference>
<evidence type="ECO:0000256" key="1">
    <source>
        <dbReference type="SAM" id="MobiDB-lite"/>
    </source>
</evidence>
<gene>
    <name evidence="2" type="ORF">HK105_207185</name>
</gene>
<sequence>MARPLSDPSGAGGPISSLSRTIASINGCPLLLQSNFGVFGSTQEPSFADTGLAFESPFDKLWEKNSDDNKSLFERFEYVAAAALSGNGCVESDHEDDDDDNSDFEQSIDAFDDLTDQQHAERQKKLDEPFKPFDFERSKDEFDPDPPTYVEVVAGFVTAIGTRDLPTLESLEFLGASRGHASQST</sequence>
<feature type="compositionally biased region" description="Basic and acidic residues" evidence="1">
    <location>
        <begin position="116"/>
        <end position="141"/>
    </location>
</feature>
<feature type="region of interest" description="Disordered" evidence="1">
    <location>
        <begin position="88"/>
        <end position="146"/>
    </location>
</feature>
<proteinExistence type="predicted"/>
<keyword evidence="3" id="KW-1185">Reference proteome</keyword>
<reference evidence="2 3" key="1">
    <citation type="submission" date="2023-09" db="EMBL/GenBank/DDBJ databases">
        <title>Pangenome analysis of Batrachochytrium dendrobatidis and related Chytrids.</title>
        <authorList>
            <person name="Yacoub M.N."/>
            <person name="Stajich J.E."/>
            <person name="James T.Y."/>
        </authorList>
    </citation>
    <scope>NUCLEOTIDE SEQUENCE [LARGE SCALE GENOMIC DNA]</scope>
    <source>
        <strain evidence="2 3">JEL0888</strain>
    </source>
</reference>
<evidence type="ECO:0000313" key="3">
    <source>
        <dbReference type="Proteomes" id="UP001527925"/>
    </source>
</evidence>
<organism evidence="2 3">
    <name type="scientific">Polyrhizophydium stewartii</name>
    <dbReference type="NCBI Taxonomy" id="2732419"/>
    <lineage>
        <taxon>Eukaryota</taxon>
        <taxon>Fungi</taxon>
        <taxon>Fungi incertae sedis</taxon>
        <taxon>Chytridiomycota</taxon>
        <taxon>Chytridiomycota incertae sedis</taxon>
        <taxon>Chytridiomycetes</taxon>
        <taxon>Rhizophydiales</taxon>
        <taxon>Rhizophydiales incertae sedis</taxon>
        <taxon>Polyrhizophydium</taxon>
    </lineage>
</organism>
<dbReference type="EMBL" id="JADGIZ020000048">
    <property type="protein sequence ID" value="KAL2913307.1"/>
    <property type="molecule type" value="Genomic_DNA"/>
</dbReference>